<dbReference type="EMBL" id="MN739954">
    <property type="protein sequence ID" value="QHT79753.1"/>
    <property type="molecule type" value="Genomic_DNA"/>
</dbReference>
<feature type="transmembrane region" description="Helical" evidence="1">
    <location>
        <begin position="12"/>
        <end position="31"/>
    </location>
</feature>
<name>A0A6C0HIB0_9ZZZZ</name>
<keyword evidence="1" id="KW-1133">Transmembrane helix</keyword>
<feature type="transmembrane region" description="Helical" evidence="1">
    <location>
        <begin position="86"/>
        <end position="107"/>
    </location>
</feature>
<reference evidence="2" key="1">
    <citation type="journal article" date="2020" name="Nature">
        <title>Giant virus diversity and host interactions through global metagenomics.</title>
        <authorList>
            <person name="Schulz F."/>
            <person name="Roux S."/>
            <person name="Paez-Espino D."/>
            <person name="Jungbluth S."/>
            <person name="Walsh D.A."/>
            <person name="Denef V.J."/>
            <person name="McMahon K.D."/>
            <person name="Konstantinidis K.T."/>
            <person name="Eloe-Fadrosh E.A."/>
            <person name="Kyrpides N.C."/>
            <person name="Woyke T."/>
        </authorList>
    </citation>
    <scope>NUCLEOTIDE SEQUENCE</scope>
    <source>
        <strain evidence="2">GVMAG-M-3300023184-101</strain>
    </source>
</reference>
<feature type="transmembrane region" description="Helical" evidence="1">
    <location>
        <begin position="37"/>
        <end position="56"/>
    </location>
</feature>
<organism evidence="2">
    <name type="scientific">viral metagenome</name>
    <dbReference type="NCBI Taxonomy" id="1070528"/>
    <lineage>
        <taxon>unclassified sequences</taxon>
        <taxon>metagenomes</taxon>
        <taxon>organismal metagenomes</taxon>
    </lineage>
</organism>
<keyword evidence="1" id="KW-0812">Transmembrane</keyword>
<protein>
    <submittedName>
        <fullName evidence="2">Uncharacterized protein</fullName>
    </submittedName>
</protein>
<accession>A0A6C0HIB0</accession>
<proteinExistence type="predicted"/>
<dbReference type="AlphaFoldDB" id="A0A6C0HIB0"/>
<evidence type="ECO:0000313" key="2">
    <source>
        <dbReference type="EMBL" id="QHT79753.1"/>
    </source>
</evidence>
<evidence type="ECO:0000256" key="1">
    <source>
        <dbReference type="SAM" id="Phobius"/>
    </source>
</evidence>
<keyword evidence="1" id="KW-0472">Membrane</keyword>
<sequence>MSTFHTYSNNTKSIYIITSVALLLIVISTIAPLGLSMFKTILVNSIALALVSYALYKNCVETNKLVKSLPDLFKNERLTGIRNNVILSYLLCTSLLVLILYFIWGALSI</sequence>